<dbReference type="CDD" id="cd07007">
    <property type="entry name" value="cupin_CapF-like_C"/>
    <property type="match status" value="1"/>
</dbReference>
<proteinExistence type="predicted"/>
<dbReference type="InterPro" id="IPR050177">
    <property type="entry name" value="Lipid_A_modif_metabolic_enz"/>
</dbReference>
<dbReference type="InterPro" id="IPR014710">
    <property type="entry name" value="RmlC-like_jellyroll"/>
</dbReference>
<gene>
    <name evidence="3" type="ORF">AB8S08_02510</name>
</gene>
<name>A0AB39X7U2_9GAMM</name>
<dbReference type="InterPro" id="IPR001509">
    <property type="entry name" value="Epimerase_deHydtase"/>
</dbReference>
<dbReference type="Pfam" id="PF14667">
    <property type="entry name" value="Polysacc_synt_C"/>
    <property type="match status" value="1"/>
</dbReference>
<evidence type="ECO:0000313" key="3">
    <source>
        <dbReference type="EMBL" id="XDV10096.1"/>
    </source>
</evidence>
<evidence type="ECO:0000259" key="2">
    <source>
        <dbReference type="Pfam" id="PF14667"/>
    </source>
</evidence>
<dbReference type="NCBIfam" id="NF047837">
    <property type="entry name" value="UDPAcbARedWbcJ"/>
    <property type="match status" value="1"/>
</dbReference>
<dbReference type="EMBL" id="CP165718">
    <property type="protein sequence ID" value="XDV10096.1"/>
    <property type="molecule type" value="Genomic_DNA"/>
</dbReference>
<dbReference type="Gene3D" id="3.40.50.720">
    <property type="entry name" value="NAD(P)-binding Rossmann-like Domain"/>
    <property type="match status" value="1"/>
</dbReference>
<dbReference type="SUPFAM" id="SSF51182">
    <property type="entry name" value="RmlC-like cupins"/>
    <property type="match status" value="1"/>
</dbReference>
<evidence type="ECO:0000259" key="1">
    <source>
        <dbReference type="Pfam" id="PF01370"/>
    </source>
</evidence>
<dbReference type="Gene3D" id="2.60.120.10">
    <property type="entry name" value="Jelly Rolls"/>
    <property type="match status" value="1"/>
</dbReference>
<reference evidence="3" key="1">
    <citation type="submission" date="2024-07" db="EMBL/GenBank/DDBJ databases">
        <title>Whole genome sequence of bacterial strains from algal surface.</title>
        <authorList>
            <person name="Kumar P."/>
        </authorList>
    </citation>
    <scope>NUCLEOTIDE SEQUENCE</scope>
    <source>
        <strain evidence="3">PP-1MA</strain>
    </source>
</reference>
<dbReference type="Pfam" id="PF01370">
    <property type="entry name" value="Epimerase"/>
    <property type="match status" value="1"/>
</dbReference>
<dbReference type="PANTHER" id="PTHR43245:SF55">
    <property type="entry name" value="NAD(P)-BINDING DOMAIN-CONTAINING PROTEIN"/>
    <property type="match status" value="1"/>
</dbReference>
<dbReference type="InterPro" id="IPR029303">
    <property type="entry name" value="CapF_C"/>
</dbReference>
<dbReference type="AlphaFoldDB" id="A0AB39X7U2"/>
<dbReference type="PANTHER" id="PTHR43245">
    <property type="entry name" value="BIFUNCTIONAL POLYMYXIN RESISTANCE PROTEIN ARNA"/>
    <property type="match status" value="1"/>
</dbReference>
<feature type="domain" description="NAD-dependent epimerase/dehydratase" evidence="1">
    <location>
        <begin position="4"/>
        <end position="190"/>
    </location>
</feature>
<feature type="domain" description="Capsular polysaccharide assembling protein CapF C-terminal" evidence="2">
    <location>
        <begin position="268"/>
        <end position="377"/>
    </location>
</feature>
<accession>A0AB39X7U2</accession>
<dbReference type="SUPFAM" id="SSF51735">
    <property type="entry name" value="NAD(P)-binding Rossmann-fold domains"/>
    <property type="match status" value="1"/>
</dbReference>
<dbReference type="InterPro" id="IPR011051">
    <property type="entry name" value="RmlC_Cupin_sf"/>
</dbReference>
<protein>
    <submittedName>
        <fullName evidence="3">NAD-dependent epimerase/dehydratase family protein</fullName>
    </submittedName>
</protein>
<sequence>MKLLVTGASGFVGKNFVVHLSEMPDIEVVTFTRDNHVSELPELVSNVDGIIHLAGINRPQHNDEFIQGNADLTQALANAVFNVVQSQQRFIPIVYSSSIQAERDNPYGQSKKAAEDILLKLSDTTENPVYIYRLANVFGKWCKPNYNSMVATFCHNIIRDIPIEIHNEDAEVQLVYVDDVVSMMFARLNEALIALQANEMTPTSGFALAGPVYTKTVGQIAKQLNYFKESRQTLISERVGTGFIRKLYSTYVSYLPTDKFTYTVPKYGDERGVFVEMLKTPDAGQFSYFTAHPGITRGGHYHHTKTEKFLVIKGKACFKFKHMVTGEFYELFTDGETPEIVETVPGWSHDITNVGSDEMVVMLWANEIFDRENPDTFACPVVKPE</sequence>
<dbReference type="InterPro" id="IPR036291">
    <property type="entry name" value="NAD(P)-bd_dom_sf"/>
</dbReference>
<organism evidence="3">
    <name type="scientific">Pseudidiomarina sp. PP-1MA</name>
    <dbReference type="NCBI Taxonomy" id="3237706"/>
    <lineage>
        <taxon>Bacteria</taxon>
        <taxon>Pseudomonadati</taxon>
        <taxon>Pseudomonadota</taxon>
        <taxon>Gammaproteobacteria</taxon>
        <taxon>Alteromonadales</taxon>
        <taxon>Idiomarinaceae</taxon>
        <taxon>Pseudidiomarina</taxon>
    </lineage>
</organism>
<dbReference type="RefSeq" id="WP_369743391.1">
    <property type="nucleotide sequence ID" value="NZ_CP165718.1"/>
</dbReference>